<protein>
    <recommendedName>
        <fullName evidence="4">Oligosaccharide repeat unit polymerase</fullName>
    </recommendedName>
</protein>
<keyword evidence="1" id="KW-1133">Transmembrane helix</keyword>
<feature type="transmembrane region" description="Helical" evidence="1">
    <location>
        <begin position="70"/>
        <end position="93"/>
    </location>
</feature>
<feature type="transmembrane region" description="Helical" evidence="1">
    <location>
        <begin position="183"/>
        <end position="200"/>
    </location>
</feature>
<evidence type="ECO:0000313" key="2">
    <source>
        <dbReference type="EMBL" id="EOR03461.1"/>
    </source>
</evidence>
<dbReference type="OrthoDB" id="6638602at2"/>
<evidence type="ECO:0000313" key="3">
    <source>
        <dbReference type="Proteomes" id="UP000016203"/>
    </source>
</evidence>
<feature type="transmembrane region" description="Helical" evidence="1">
    <location>
        <begin position="152"/>
        <end position="171"/>
    </location>
</feature>
<comment type="caution">
    <text evidence="2">The sequence shown here is derived from an EMBL/GenBank/DDBJ whole genome shotgun (WGS) entry which is preliminary data.</text>
</comment>
<feature type="transmembrane region" description="Helical" evidence="1">
    <location>
        <begin position="229"/>
        <end position="251"/>
    </location>
</feature>
<name>R9ATQ7_9GAMM</name>
<dbReference type="HOGENOM" id="CLU_625038_0_0_6"/>
<dbReference type="Proteomes" id="UP000016203">
    <property type="component" value="Unassembled WGS sequence"/>
</dbReference>
<dbReference type="PATRIC" id="fig|1217699.3.peg.3492"/>
<evidence type="ECO:0000256" key="1">
    <source>
        <dbReference type="SAM" id="Phobius"/>
    </source>
</evidence>
<organism evidence="2 3">
    <name type="scientific">Acinetobacter genomosp. 15BJ</name>
    <dbReference type="NCBI Taxonomy" id="106651"/>
    <lineage>
        <taxon>Bacteria</taxon>
        <taxon>Pseudomonadati</taxon>
        <taxon>Pseudomonadota</taxon>
        <taxon>Gammaproteobacteria</taxon>
        <taxon>Moraxellales</taxon>
        <taxon>Moraxellaceae</taxon>
        <taxon>Acinetobacter</taxon>
    </lineage>
</organism>
<dbReference type="RefSeq" id="WP_016164919.1">
    <property type="nucleotide sequence ID" value="NZ_JAKZGC010000009.1"/>
</dbReference>
<feature type="transmembrane region" description="Helical" evidence="1">
    <location>
        <begin position="415"/>
        <end position="436"/>
    </location>
</feature>
<gene>
    <name evidence="2" type="ORF">F896_03573</name>
</gene>
<feature type="transmembrane region" description="Helical" evidence="1">
    <location>
        <begin position="206"/>
        <end position="222"/>
    </location>
</feature>
<keyword evidence="1" id="KW-0812">Transmembrane</keyword>
<feature type="transmembrane region" description="Helical" evidence="1">
    <location>
        <begin position="44"/>
        <end position="64"/>
    </location>
</feature>
<feature type="transmembrane region" description="Helical" evidence="1">
    <location>
        <begin position="352"/>
        <end position="372"/>
    </location>
</feature>
<dbReference type="EMBL" id="AQFL01000027">
    <property type="protein sequence ID" value="EOR03461.1"/>
    <property type="molecule type" value="Genomic_DNA"/>
</dbReference>
<keyword evidence="1" id="KW-0472">Membrane</keyword>
<dbReference type="AlphaFoldDB" id="R9ATQ7"/>
<feature type="transmembrane region" description="Helical" evidence="1">
    <location>
        <begin position="12"/>
        <end position="32"/>
    </location>
</feature>
<accession>R9ATQ7</accession>
<reference evidence="2 3" key="1">
    <citation type="submission" date="2013-03" db="EMBL/GenBank/DDBJ databases">
        <title>The Genome Sequence of Acinetobacter sp. CIP 110321.</title>
        <authorList>
            <consortium name="The Broad Institute Genome Sequencing Platform"/>
            <consortium name="The Broad Institute Genome Sequencing Center for Infectious Disease"/>
            <person name="Cerqueira G."/>
            <person name="Feldgarden M."/>
            <person name="Courvalin P."/>
            <person name="Perichon B."/>
            <person name="Grillot-Courvalin C."/>
            <person name="Clermont D."/>
            <person name="Rocha E."/>
            <person name="Yoon E.-J."/>
            <person name="Nemec A."/>
            <person name="Walker B."/>
            <person name="Young S.K."/>
            <person name="Zeng Q."/>
            <person name="Gargeya S."/>
            <person name="Fitzgerald M."/>
            <person name="Haas B."/>
            <person name="Abouelleil A."/>
            <person name="Alvarado L."/>
            <person name="Arachchi H.M."/>
            <person name="Berlin A.M."/>
            <person name="Chapman S.B."/>
            <person name="Dewar J."/>
            <person name="Goldberg J."/>
            <person name="Griggs A."/>
            <person name="Gujja S."/>
            <person name="Hansen M."/>
            <person name="Howarth C."/>
            <person name="Imamovic A."/>
            <person name="Larimer J."/>
            <person name="McCowan C."/>
            <person name="Murphy C."/>
            <person name="Neiman D."/>
            <person name="Pearson M."/>
            <person name="Priest M."/>
            <person name="Roberts A."/>
            <person name="Saif S."/>
            <person name="Shea T."/>
            <person name="Sisk P."/>
            <person name="Sykes S."/>
            <person name="Wortman J."/>
            <person name="Nusbaum C."/>
            <person name="Birren B."/>
        </authorList>
    </citation>
    <scope>NUCLEOTIDE SEQUENCE [LARGE SCALE GENOMIC DNA]</scope>
    <source>
        <strain evidence="2 3">CIP 110321</strain>
    </source>
</reference>
<sequence>MNSPDQIIGFFYQNWIFYSILSVLVSLSLYSLTKKMSIGLLDPINFYWTFTFGTSYAVVLLLFINGFLSFLSFFIILFYFILLLVSMWVGFLAKKVELGFRKFKIDGGINSLKNVLVIFLLMYFFLAAFYISKIDWSIFFISRFEANKGIGFVVRIMDVLRLFIISMIAIFIFSKEQGNKRKWGFLILFVILSSFFNGAKFAILESIYLIIVVYCLYFGKFLKIKATNFLQYTVLGIMVLMMALFFTSQLAEKLDYESQYTDLNPAVEMFISRIIANGDMYYLGLVNDVVFRVSEQTSGLFELIFRPYLGEDLTVKIFSTGVESNSLNIGRAIWEYWFPFSLSGGSVDHFDLAAYAYCGIVGGAFFVIFLGFFLGRVNKIKLQLIGRKDKNVFVIVFFSIIYIKSYLMLLSPVVALTTLIDIFFIFILCNFLLLVVKK</sequence>
<proteinExistence type="predicted"/>
<evidence type="ECO:0008006" key="4">
    <source>
        <dbReference type="Google" id="ProtNLM"/>
    </source>
</evidence>
<feature type="transmembrane region" description="Helical" evidence="1">
    <location>
        <begin position="392"/>
        <end position="409"/>
    </location>
</feature>
<feature type="transmembrane region" description="Helical" evidence="1">
    <location>
        <begin position="114"/>
        <end position="132"/>
    </location>
</feature>